<comment type="function">
    <text evidence="3">One of several proteins that assist in the late maturation steps of the functional core of the 30S ribosomal subunit. Helps release RbfA from mature subunits. May play a role in the assembly of ribosomal proteins into the subunit. Circularly permuted GTPase that catalyzes slow GTP hydrolysis, GTPase activity is stimulated by the 30S ribosomal subunit.</text>
</comment>
<keyword evidence="3" id="KW-0378">Hydrolase</keyword>
<dbReference type="Gene3D" id="3.40.50.300">
    <property type="entry name" value="P-loop containing nucleotide triphosphate hydrolases"/>
    <property type="match status" value="1"/>
</dbReference>
<feature type="binding site" evidence="3">
    <location>
        <begin position="203"/>
        <end position="206"/>
    </location>
    <ligand>
        <name>GTP</name>
        <dbReference type="ChEBI" id="CHEBI:37565"/>
    </ligand>
</feature>
<keyword evidence="1 3" id="KW-0547">Nucleotide-binding</keyword>
<dbReference type="Pfam" id="PF03193">
    <property type="entry name" value="RsgA_GTPase"/>
    <property type="match status" value="1"/>
</dbReference>
<keyword evidence="3" id="KW-0963">Cytoplasm</keyword>
<keyword evidence="3" id="KW-0479">Metal-binding</keyword>
<keyword evidence="3" id="KW-0694">RNA-binding</keyword>
<dbReference type="HAMAP" id="MF_01820">
    <property type="entry name" value="GTPase_RsgA"/>
    <property type="match status" value="1"/>
</dbReference>
<keyword evidence="2 3" id="KW-0342">GTP-binding</keyword>
<dbReference type="GO" id="GO:0005737">
    <property type="term" value="C:cytoplasm"/>
    <property type="evidence" value="ECO:0007669"/>
    <property type="project" value="UniProtKB-SubCell"/>
</dbReference>
<organism evidence="7 8">
    <name type="scientific">Roseiconus nitratireducens</name>
    <dbReference type="NCBI Taxonomy" id="2605748"/>
    <lineage>
        <taxon>Bacteria</taxon>
        <taxon>Pseudomonadati</taxon>
        <taxon>Planctomycetota</taxon>
        <taxon>Planctomycetia</taxon>
        <taxon>Pirellulales</taxon>
        <taxon>Pirellulaceae</taxon>
        <taxon>Roseiconus</taxon>
    </lineage>
</organism>
<dbReference type="PANTHER" id="PTHR32120">
    <property type="entry name" value="SMALL RIBOSOMAL SUBUNIT BIOGENESIS GTPASE RSGA"/>
    <property type="match status" value="1"/>
</dbReference>
<name>A0A5M6DF67_9BACT</name>
<feature type="compositionally biased region" description="Basic residues" evidence="4">
    <location>
        <begin position="1"/>
        <end position="21"/>
    </location>
</feature>
<keyword evidence="3" id="KW-0690">Ribosome biogenesis</keyword>
<feature type="domain" description="CP-type G" evidence="6">
    <location>
        <begin position="154"/>
        <end position="313"/>
    </location>
</feature>
<proteinExistence type="inferred from homology"/>
<evidence type="ECO:0000313" key="7">
    <source>
        <dbReference type="EMBL" id="KAA5546033.1"/>
    </source>
</evidence>
<keyword evidence="8" id="KW-1185">Reference proteome</keyword>
<dbReference type="RefSeq" id="WP_150075029.1">
    <property type="nucleotide sequence ID" value="NZ_VWOX01000002.1"/>
</dbReference>
<evidence type="ECO:0000256" key="3">
    <source>
        <dbReference type="HAMAP-Rule" id="MF_01820"/>
    </source>
</evidence>
<dbReference type="PROSITE" id="PS50936">
    <property type="entry name" value="ENGC_GTPASE"/>
    <property type="match status" value="1"/>
</dbReference>
<dbReference type="InterPro" id="IPR004881">
    <property type="entry name" value="Ribosome_biogen_GTPase_RsgA"/>
</dbReference>
<dbReference type="InterPro" id="IPR027417">
    <property type="entry name" value="P-loop_NTPase"/>
</dbReference>
<dbReference type="InterPro" id="IPR030378">
    <property type="entry name" value="G_CP_dom"/>
</dbReference>
<dbReference type="AlphaFoldDB" id="A0A5M6DF67"/>
<keyword evidence="3" id="KW-0862">Zinc</keyword>
<dbReference type="NCBIfam" id="TIGR00157">
    <property type="entry name" value="ribosome small subunit-dependent GTPase A"/>
    <property type="match status" value="1"/>
</dbReference>
<dbReference type="GO" id="GO:0042274">
    <property type="term" value="P:ribosomal small subunit biogenesis"/>
    <property type="evidence" value="ECO:0007669"/>
    <property type="project" value="UniProtKB-UniRule"/>
</dbReference>
<dbReference type="InterPro" id="IPR010914">
    <property type="entry name" value="RsgA_GTPase_dom"/>
</dbReference>
<feature type="compositionally biased region" description="Basic and acidic residues" evidence="4">
    <location>
        <begin position="40"/>
        <end position="54"/>
    </location>
</feature>
<dbReference type="GO" id="GO:0003924">
    <property type="term" value="F:GTPase activity"/>
    <property type="evidence" value="ECO:0007669"/>
    <property type="project" value="UniProtKB-UniRule"/>
</dbReference>
<evidence type="ECO:0000259" key="5">
    <source>
        <dbReference type="PROSITE" id="PS50936"/>
    </source>
</evidence>
<dbReference type="CDD" id="cd01854">
    <property type="entry name" value="YjeQ_EngC"/>
    <property type="match status" value="1"/>
</dbReference>
<sequence>MAKKNQKRKQSRVAFRKRHQGRVRDSDLTRQFRSGESLEDAAKNERVSGKGDLTRKRTVVGVDAEQPTQSDAAESNASPLIDGRVTCVHGLVNTVLADDGRHFECAIRQVLKSVSIEGRGAVVAGDRVRFRSESDDTGMIEFVAPRHGVISRQSRGQQHVIAANVDHLLIVTSAAEPTLKPALIDRFLLSAEQCQVNPVIIINKCDLIDPASIQPLVGVYAAMGYRVLMTSAEAGTNIQYLRELLKGKQTAFSGQSGVGKSSLLNAVQPGLGLAVSEVSSDNQKGRHTTTTSRLIPLADGDGAVFDTPGIRQFQLWDISPEEVAGLMPDLRPYVSRCRYSNCLHLSEDDCAVKDAVADGRIDARRYDSYCHLLEDDLLLG</sequence>
<dbReference type="PROSITE" id="PS51721">
    <property type="entry name" value="G_CP"/>
    <property type="match status" value="1"/>
</dbReference>
<comment type="subunit">
    <text evidence="3">Monomer. Associates with 30S ribosomal subunit, binds 16S rRNA.</text>
</comment>
<feature type="binding site" evidence="3">
    <location>
        <position position="344"/>
    </location>
    <ligand>
        <name>Zn(2+)</name>
        <dbReference type="ChEBI" id="CHEBI:29105"/>
    </ligand>
</feature>
<evidence type="ECO:0000256" key="1">
    <source>
        <dbReference type="ARBA" id="ARBA00022741"/>
    </source>
</evidence>
<feature type="binding site" evidence="3">
    <location>
        <position position="337"/>
    </location>
    <ligand>
        <name>Zn(2+)</name>
        <dbReference type="ChEBI" id="CHEBI:29105"/>
    </ligand>
</feature>
<dbReference type="GO" id="GO:0019843">
    <property type="term" value="F:rRNA binding"/>
    <property type="evidence" value="ECO:0007669"/>
    <property type="project" value="UniProtKB-KW"/>
</dbReference>
<dbReference type="EMBL" id="VWOX01000002">
    <property type="protein sequence ID" value="KAA5546033.1"/>
    <property type="molecule type" value="Genomic_DNA"/>
</dbReference>
<accession>A0A5M6DF67</accession>
<dbReference type="Gene3D" id="1.10.40.50">
    <property type="entry name" value="Probable gtpase engc, domain 3"/>
    <property type="match status" value="1"/>
</dbReference>
<comment type="cofactor">
    <cofactor evidence="3">
        <name>Zn(2+)</name>
        <dbReference type="ChEBI" id="CHEBI:29105"/>
    </cofactor>
    <text evidence="3">Binds 1 zinc ion per subunit.</text>
</comment>
<gene>
    <name evidence="3 7" type="primary">rsgA</name>
    <name evidence="7" type="ORF">FYK55_03765</name>
</gene>
<evidence type="ECO:0000313" key="8">
    <source>
        <dbReference type="Proteomes" id="UP000324479"/>
    </source>
</evidence>
<comment type="caution">
    <text evidence="7">The sequence shown here is derived from an EMBL/GenBank/DDBJ whole genome shotgun (WGS) entry which is preliminary data.</text>
</comment>
<feature type="region of interest" description="Disordered" evidence="4">
    <location>
        <begin position="1"/>
        <end position="54"/>
    </location>
</feature>
<dbReference type="EC" id="3.6.1.-" evidence="3"/>
<feature type="domain" description="EngC GTPase" evidence="5">
    <location>
        <begin position="163"/>
        <end position="311"/>
    </location>
</feature>
<dbReference type="GO" id="GO:0046872">
    <property type="term" value="F:metal ion binding"/>
    <property type="evidence" value="ECO:0007669"/>
    <property type="project" value="UniProtKB-KW"/>
</dbReference>
<reference evidence="7 8" key="1">
    <citation type="submission" date="2019-08" db="EMBL/GenBank/DDBJ databases">
        <authorList>
            <person name="Dhanesh K."/>
            <person name="Kumar G."/>
            <person name="Sasikala C."/>
            <person name="Venkata Ramana C."/>
        </authorList>
    </citation>
    <scope>NUCLEOTIDE SEQUENCE [LARGE SCALE GENOMIC DNA]</scope>
    <source>
        <strain evidence="7 8">JC645</strain>
    </source>
</reference>
<feature type="binding site" evidence="3">
    <location>
        <begin position="254"/>
        <end position="262"/>
    </location>
    <ligand>
        <name>GTP</name>
        <dbReference type="ChEBI" id="CHEBI:37565"/>
    </ligand>
</feature>
<evidence type="ECO:0000259" key="6">
    <source>
        <dbReference type="PROSITE" id="PS51721"/>
    </source>
</evidence>
<evidence type="ECO:0000256" key="4">
    <source>
        <dbReference type="SAM" id="MobiDB-lite"/>
    </source>
</evidence>
<keyword evidence="3" id="KW-0699">rRNA-binding</keyword>
<comment type="subcellular location">
    <subcellularLocation>
        <location evidence="3">Cytoplasm</location>
    </subcellularLocation>
</comment>
<dbReference type="GO" id="GO:0005525">
    <property type="term" value="F:GTP binding"/>
    <property type="evidence" value="ECO:0007669"/>
    <property type="project" value="UniProtKB-UniRule"/>
</dbReference>
<dbReference type="InterPro" id="IPR012340">
    <property type="entry name" value="NA-bd_OB-fold"/>
</dbReference>
<dbReference type="Proteomes" id="UP000324479">
    <property type="component" value="Unassembled WGS sequence"/>
</dbReference>
<comment type="similarity">
    <text evidence="3">Belongs to the TRAFAC class YlqF/YawG GTPase family. RsgA subfamily.</text>
</comment>
<protein>
    <recommendedName>
        <fullName evidence="3">Small ribosomal subunit biogenesis GTPase RsgA</fullName>
        <ecNumber evidence="3">3.6.1.-</ecNumber>
    </recommendedName>
</protein>
<feature type="binding site" evidence="3">
    <location>
        <position position="342"/>
    </location>
    <ligand>
        <name>Zn(2+)</name>
        <dbReference type="ChEBI" id="CHEBI:29105"/>
    </ligand>
</feature>
<dbReference type="PANTHER" id="PTHR32120:SF11">
    <property type="entry name" value="SMALL RIBOSOMAL SUBUNIT BIOGENESIS GTPASE RSGA 1, MITOCHONDRIAL-RELATED"/>
    <property type="match status" value="1"/>
</dbReference>
<evidence type="ECO:0000256" key="2">
    <source>
        <dbReference type="ARBA" id="ARBA00023134"/>
    </source>
</evidence>
<dbReference type="Gene3D" id="2.40.50.140">
    <property type="entry name" value="Nucleic acid-binding proteins"/>
    <property type="match status" value="1"/>
</dbReference>
<feature type="binding site" evidence="3">
    <location>
        <position position="350"/>
    </location>
    <ligand>
        <name>Zn(2+)</name>
        <dbReference type="ChEBI" id="CHEBI:29105"/>
    </ligand>
</feature>
<dbReference type="SUPFAM" id="SSF52540">
    <property type="entry name" value="P-loop containing nucleoside triphosphate hydrolases"/>
    <property type="match status" value="1"/>
</dbReference>